<dbReference type="AlphaFoldDB" id="A0A182EUP6"/>
<dbReference type="EMBL" id="UYRW01009018">
    <property type="protein sequence ID" value="VDM97363.1"/>
    <property type="molecule type" value="Genomic_DNA"/>
</dbReference>
<dbReference type="Proteomes" id="UP000271087">
    <property type="component" value="Unassembled WGS sequence"/>
</dbReference>
<evidence type="ECO:0000313" key="1">
    <source>
        <dbReference type="EMBL" id="VDM97363.1"/>
    </source>
</evidence>
<evidence type="ECO:0000313" key="3">
    <source>
        <dbReference type="WBParaSite" id="nOo.2.0.1.t11878-RA"/>
    </source>
</evidence>
<proteinExistence type="predicted"/>
<keyword evidence="2" id="KW-1185">Reference proteome</keyword>
<sequence>AFQTSPLIRFGKRNVMDDARSEVLARLLQYLQQEQPYFDESNRLHH</sequence>
<accession>A0A182EUP6</accession>
<reference evidence="1 2" key="2">
    <citation type="submission" date="2018-08" db="EMBL/GenBank/DDBJ databases">
        <authorList>
            <person name="Laetsch R D."/>
            <person name="Stevens L."/>
            <person name="Kumar S."/>
            <person name="Blaxter L. M."/>
        </authorList>
    </citation>
    <scope>NUCLEOTIDE SEQUENCE [LARGE SCALE GENOMIC DNA]</scope>
</reference>
<gene>
    <name evidence="1" type="ORF">NOO_LOCUS11878</name>
</gene>
<protein>
    <submittedName>
        <fullName evidence="3">IS110 family transposase</fullName>
    </submittedName>
</protein>
<evidence type="ECO:0000313" key="2">
    <source>
        <dbReference type="Proteomes" id="UP000271087"/>
    </source>
</evidence>
<dbReference type="WBParaSite" id="nOo.2.0.1.t11878-RA">
    <property type="protein sequence ID" value="nOo.2.0.1.t11878-RA"/>
    <property type="gene ID" value="nOo.2.0.1.g11878"/>
</dbReference>
<reference evidence="3" key="1">
    <citation type="submission" date="2016-06" db="UniProtKB">
        <authorList>
            <consortium name="WormBaseParasite"/>
        </authorList>
    </citation>
    <scope>IDENTIFICATION</scope>
</reference>
<dbReference type="OrthoDB" id="10315936at2759"/>
<organism evidence="3">
    <name type="scientific">Onchocerca ochengi</name>
    <name type="common">Filarial nematode worm</name>
    <dbReference type="NCBI Taxonomy" id="42157"/>
    <lineage>
        <taxon>Eukaryota</taxon>
        <taxon>Metazoa</taxon>
        <taxon>Ecdysozoa</taxon>
        <taxon>Nematoda</taxon>
        <taxon>Chromadorea</taxon>
        <taxon>Rhabditida</taxon>
        <taxon>Spirurina</taxon>
        <taxon>Spiruromorpha</taxon>
        <taxon>Filarioidea</taxon>
        <taxon>Onchocercidae</taxon>
        <taxon>Onchocerca</taxon>
    </lineage>
</organism>
<name>A0A182EUP6_ONCOC</name>